<dbReference type="PANTHER" id="PTHR19211:SF117">
    <property type="entry name" value="ATP-BINDING CASSETTE SUB-FAMILY F MEMBER 3"/>
    <property type="match status" value="1"/>
</dbReference>
<dbReference type="InterPro" id="IPR003439">
    <property type="entry name" value="ABC_transporter-like_ATP-bd"/>
</dbReference>
<proteinExistence type="predicted"/>
<accession>A0A183Q4N7</accession>
<gene>
    <name evidence="2" type="ORF">SMTD_LOCUS21574</name>
</gene>
<evidence type="ECO:0000313" key="3">
    <source>
        <dbReference type="Proteomes" id="UP000269396"/>
    </source>
</evidence>
<dbReference type="GO" id="GO:0005524">
    <property type="term" value="F:ATP binding"/>
    <property type="evidence" value="ECO:0007669"/>
    <property type="project" value="InterPro"/>
</dbReference>
<keyword evidence="1" id="KW-0677">Repeat</keyword>
<dbReference type="STRING" id="31246.A0A183Q4N7"/>
<dbReference type="PANTHER" id="PTHR19211">
    <property type="entry name" value="ATP-BINDING TRANSPORT PROTEIN-RELATED"/>
    <property type="match status" value="1"/>
</dbReference>
<dbReference type="Gene3D" id="3.40.50.300">
    <property type="entry name" value="P-loop containing nucleotide triphosphate hydrolases"/>
    <property type="match status" value="1"/>
</dbReference>
<dbReference type="InterPro" id="IPR050611">
    <property type="entry name" value="ABCF"/>
</dbReference>
<dbReference type="SUPFAM" id="SSF52540">
    <property type="entry name" value="P-loop containing nucleoside triphosphate hydrolases"/>
    <property type="match status" value="1"/>
</dbReference>
<protein>
    <submittedName>
        <fullName evidence="2">Uncharacterized protein</fullName>
    </submittedName>
</protein>
<dbReference type="Proteomes" id="UP000269396">
    <property type="component" value="Unassembled WGS sequence"/>
</dbReference>
<dbReference type="AlphaFoldDB" id="A0A183Q4N7"/>
<dbReference type="InterPro" id="IPR027417">
    <property type="entry name" value="P-loop_NTPase"/>
</dbReference>
<dbReference type="Pfam" id="PF00005">
    <property type="entry name" value="ABC_tran"/>
    <property type="match status" value="1"/>
</dbReference>
<reference evidence="2 3" key="1">
    <citation type="submission" date="2018-11" db="EMBL/GenBank/DDBJ databases">
        <authorList>
            <consortium name="Pathogen Informatics"/>
        </authorList>
    </citation>
    <scope>NUCLEOTIDE SEQUENCE [LARGE SCALE GENOMIC DNA]</scope>
    <source>
        <strain>Denwood</strain>
        <strain evidence="3">Zambia</strain>
    </source>
</reference>
<evidence type="ECO:0000313" key="2">
    <source>
        <dbReference type="EMBL" id="VDP85194.1"/>
    </source>
</evidence>
<sequence>MDLDSNTEVSDMSFAMGDLRLPPGVRVLHVEQEVVGDSTPALESVLQADIERHTLLIELARLRAEMKKNSGTDQGLSSSTSTIESRVAEIYSRLNAIEADKAPARAASKPTKEFSGGWRMRLALAQALFAKPDLLLLDEPTNMLDMRAIIWLEDYLQVTFLSI</sequence>
<name>A0A183Q4N7_9TREM</name>
<evidence type="ECO:0000256" key="1">
    <source>
        <dbReference type="ARBA" id="ARBA00022737"/>
    </source>
</evidence>
<organism evidence="2 3">
    <name type="scientific">Schistosoma mattheei</name>
    <dbReference type="NCBI Taxonomy" id="31246"/>
    <lineage>
        <taxon>Eukaryota</taxon>
        <taxon>Metazoa</taxon>
        <taxon>Spiralia</taxon>
        <taxon>Lophotrochozoa</taxon>
        <taxon>Platyhelminthes</taxon>
        <taxon>Trematoda</taxon>
        <taxon>Digenea</taxon>
        <taxon>Strigeidida</taxon>
        <taxon>Schistosomatoidea</taxon>
        <taxon>Schistosomatidae</taxon>
        <taxon>Schistosoma</taxon>
    </lineage>
</organism>
<dbReference type="GO" id="GO:0016887">
    <property type="term" value="F:ATP hydrolysis activity"/>
    <property type="evidence" value="ECO:0007669"/>
    <property type="project" value="InterPro"/>
</dbReference>
<keyword evidence="3" id="KW-1185">Reference proteome</keyword>
<dbReference type="EMBL" id="UZAL01047753">
    <property type="protein sequence ID" value="VDP85194.1"/>
    <property type="molecule type" value="Genomic_DNA"/>
</dbReference>